<evidence type="ECO:0000313" key="3">
    <source>
        <dbReference type="Proteomes" id="UP000075243"/>
    </source>
</evidence>
<keyword evidence="3" id="KW-1185">Reference proteome</keyword>
<sequence>MVDGDFVFLGLIGYYRRFIRAYAFLATSLTNLLKKNSLIWNIEIKDAFTKLKFATTLAPVLAFPDFKQPFIIETNASSAEERVMLSNMATLLHISKKKLVVPKMQR</sequence>
<protein>
    <recommendedName>
        <fullName evidence="1">Reverse transcriptase/retrotransposon-derived protein RNase H-like domain-containing protein</fullName>
    </recommendedName>
</protein>
<dbReference type="InterPro" id="IPR041577">
    <property type="entry name" value="RT_RNaseH_2"/>
</dbReference>
<dbReference type="EMBL" id="KQ483413">
    <property type="protein sequence ID" value="KYP53439.1"/>
    <property type="molecule type" value="Genomic_DNA"/>
</dbReference>
<dbReference type="InterPro" id="IPR043128">
    <property type="entry name" value="Rev_trsase/Diguanyl_cyclase"/>
</dbReference>
<feature type="domain" description="Reverse transcriptase/retrotransposon-derived protein RNase H-like" evidence="1">
    <location>
        <begin position="40"/>
        <end position="85"/>
    </location>
</feature>
<dbReference type="PANTHER" id="PTHR33064">
    <property type="entry name" value="POL PROTEIN"/>
    <property type="match status" value="1"/>
</dbReference>
<organism evidence="2 3">
    <name type="scientific">Cajanus cajan</name>
    <name type="common">Pigeon pea</name>
    <name type="synonym">Cajanus indicus</name>
    <dbReference type="NCBI Taxonomy" id="3821"/>
    <lineage>
        <taxon>Eukaryota</taxon>
        <taxon>Viridiplantae</taxon>
        <taxon>Streptophyta</taxon>
        <taxon>Embryophyta</taxon>
        <taxon>Tracheophyta</taxon>
        <taxon>Spermatophyta</taxon>
        <taxon>Magnoliopsida</taxon>
        <taxon>eudicotyledons</taxon>
        <taxon>Gunneridae</taxon>
        <taxon>Pentapetalae</taxon>
        <taxon>rosids</taxon>
        <taxon>fabids</taxon>
        <taxon>Fabales</taxon>
        <taxon>Fabaceae</taxon>
        <taxon>Papilionoideae</taxon>
        <taxon>50 kb inversion clade</taxon>
        <taxon>NPAAA clade</taxon>
        <taxon>indigoferoid/millettioid clade</taxon>
        <taxon>Phaseoleae</taxon>
        <taxon>Cajanus</taxon>
    </lineage>
</organism>
<name>A0A151SF94_CAJCA</name>
<dbReference type="AlphaFoldDB" id="A0A151SF94"/>
<dbReference type="Gene3D" id="3.30.70.270">
    <property type="match status" value="1"/>
</dbReference>
<dbReference type="PANTHER" id="PTHR33064:SF37">
    <property type="entry name" value="RIBONUCLEASE H"/>
    <property type="match status" value="1"/>
</dbReference>
<dbReference type="Proteomes" id="UP000075243">
    <property type="component" value="Unassembled WGS sequence"/>
</dbReference>
<proteinExistence type="predicted"/>
<dbReference type="InterPro" id="IPR043502">
    <property type="entry name" value="DNA/RNA_pol_sf"/>
</dbReference>
<dbReference type="STRING" id="3821.A0A151SF94"/>
<dbReference type="Gramene" id="C.cajan_24363.t">
    <property type="protein sequence ID" value="C.cajan_24363.t"/>
    <property type="gene ID" value="C.cajan_24363"/>
</dbReference>
<gene>
    <name evidence="2" type="ORF">KK1_024576</name>
</gene>
<dbReference type="Pfam" id="PF17919">
    <property type="entry name" value="RT_RNaseH_2"/>
    <property type="match status" value="1"/>
</dbReference>
<evidence type="ECO:0000313" key="2">
    <source>
        <dbReference type="EMBL" id="KYP53439.1"/>
    </source>
</evidence>
<dbReference type="InterPro" id="IPR051320">
    <property type="entry name" value="Viral_Replic_Matur_Polypro"/>
</dbReference>
<reference evidence="2" key="1">
    <citation type="journal article" date="2012" name="Nat. Biotechnol.">
        <title>Draft genome sequence of pigeonpea (Cajanus cajan), an orphan legume crop of resource-poor farmers.</title>
        <authorList>
            <person name="Varshney R.K."/>
            <person name="Chen W."/>
            <person name="Li Y."/>
            <person name="Bharti A.K."/>
            <person name="Saxena R.K."/>
            <person name="Schlueter J.A."/>
            <person name="Donoghue M.T."/>
            <person name="Azam S."/>
            <person name="Fan G."/>
            <person name="Whaley A.M."/>
            <person name="Farmer A.D."/>
            <person name="Sheridan J."/>
            <person name="Iwata A."/>
            <person name="Tuteja R."/>
            <person name="Penmetsa R.V."/>
            <person name="Wu W."/>
            <person name="Upadhyaya H.D."/>
            <person name="Yang S.P."/>
            <person name="Shah T."/>
            <person name="Saxena K.B."/>
            <person name="Michael T."/>
            <person name="McCombie W.R."/>
            <person name="Yang B."/>
            <person name="Zhang G."/>
            <person name="Yang H."/>
            <person name="Wang J."/>
            <person name="Spillane C."/>
            <person name="Cook D.R."/>
            <person name="May G.D."/>
            <person name="Xu X."/>
            <person name="Jackson S.A."/>
        </authorList>
    </citation>
    <scope>NUCLEOTIDE SEQUENCE [LARGE SCALE GENOMIC DNA]</scope>
</reference>
<dbReference type="SUPFAM" id="SSF56672">
    <property type="entry name" value="DNA/RNA polymerases"/>
    <property type="match status" value="1"/>
</dbReference>
<evidence type="ECO:0000259" key="1">
    <source>
        <dbReference type="Pfam" id="PF17919"/>
    </source>
</evidence>
<accession>A0A151SF94</accession>